<evidence type="ECO:0000313" key="3">
    <source>
        <dbReference type="EMBL" id="GGE07940.1"/>
    </source>
</evidence>
<sequence length="421" mass="44510">MLRMIFALMVAVPAGAAPLDDLFAGRTPASSEVAGMAMVAADRAGVLRAEGLGRAVIDPGDVQRERPMLASTPVRVASVSKLVVAIAVMRLVEAGKLDLDGDVSRWLGARLRNPGFPAVPVTLRQLLSHTSGIVDGPGYAFPLEASLMGSMTPQHWSPQAPGQRFEYANLNYGIIGTAMEGATGKRFDRLMTELVLRPLGIDGGYNWSGASDAAVVAAGVLYRTGKDESDRHPDGPWVAQIDDLRGGRPACPVRSEAGCDIAAYVPGRNGTIFSPRGGLRISALGLAKLGRMLLRGGEVDGVRLLSRASVKAMMTPVWRDGGRATDDDYHGQMLCYGPGLHCLSGRAGASDQPVPGAAWWGHFGEAYGLLSGLWIDRGKGRVMAYVVTGTRDDPMKGARTSAVSGIEEQLLLELAATPARR</sequence>
<dbReference type="EMBL" id="BMJM01000003">
    <property type="protein sequence ID" value="GGE07940.1"/>
    <property type="molecule type" value="Genomic_DNA"/>
</dbReference>
<dbReference type="Proteomes" id="UP000635071">
    <property type="component" value="Unassembled WGS sequence"/>
</dbReference>
<protein>
    <recommendedName>
        <fullName evidence="2">Beta-lactamase-related domain-containing protein</fullName>
    </recommendedName>
</protein>
<dbReference type="InterPro" id="IPR012338">
    <property type="entry name" value="Beta-lactam/transpept-like"/>
</dbReference>
<feature type="domain" description="Beta-lactamase-related" evidence="2">
    <location>
        <begin position="29"/>
        <end position="395"/>
    </location>
</feature>
<comment type="caution">
    <text evidence="3">The sequence shown here is derived from an EMBL/GenBank/DDBJ whole genome shotgun (WGS) entry which is preliminary data.</text>
</comment>
<evidence type="ECO:0000259" key="2">
    <source>
        <dbReference type="Pfam" id="PF00144"/>
    </source>
</evidence>
<dbReference type="Gene3D" id="3.40.710.10">
    <property type="entry name" value="DD-peptidase/beta-lactamase superfamily"/>
    <property type="match status" value="1"/>
</dbReference>
<keyword evidence="1" id="KW-0732">Signal</keyword>
<dbReference type="RefSeq" id="WP_188762107.1">
    <property type="nucleotide sequence ID" value="NZ_BMJM01000003.1"/>
</dbReference>
<dbReference type="InterPro" id="IPR001466">
    <property type="entry name" value="Beta-lactam-related"/>
</dbReference>
<feature type="signal peptide" evidence="1">
    <location>
        <begin position="1"/>
        <end position="16"/>
    </location>
</feature>
<name>A0A917E7F2_9SPHN</name>
<dbReference type="InterPro" id="IPR050789">
    <property type="entry name" value="Diverse_Enzym_Activities"/>
</dbReference>
<accession>A0A917E7F2</accession>
<dbReference type="AlphaFoldDB" id="A0A917E7F2"/>
<reference evidence="3" key="1">
    <citation type="journal article" date="2014" name="Int. J. Syst. Evol. Microbiol.">
        <title>Complete genome sequence of Corynebacterium casei LMG S-19264T (=DSM 44701T), isolated from a smear-ripened cheese.</title>
        <authorList>
            <consortium name="US DOE Joint Genome Institute (JGI-PGF)"/>
            <person name="Walter F."/>
            <person name="Albersmeier A."/>
            <person name="Kalinowski J."/>
            <person name="Ruckert C."/>
        </authorList>
    </citation>
    <scope>NUCLEOTIDE SEQUENCE</scope>
    <source>
        <strain evidence="3">CGMCC 1.15519</strain>
    </source>
</reference>
<evidence type="ECO:0000256" key="1">
    <source>
        <dbReference type="SAM" id="SignalP"/>
    </source>
</evidence>
<proteinExistence type="predicted"/>
<keyword evidence="4" id="KW-1185">Reference proteome</keyword>
<evidence type="ECO:0000313" key="4">
    <source>
        <dbReference type="Proteomes" id="UP000635071"/>
    </source>
</evidence>
<feature type="chain" id="PRO_5037403108" description="Beta-lactamase-related domain-containing protein" evidence="1">
    <location>
        <begin position="17"/>
        <end position="421"/>
    </location>
</feature>
<dbReference type="SUPFAM" id="SSF56601">
    <property type="entry name" value="beta-lactamase/transpeptidase-like"/>
    <property type="match status" value="1"/>
</dbReference>
<dbReference type="Pfam" id="PF00144">
    <property type="entry name" value="Beta-lactamase"/>
    <property type="match status" value="1"/>
</dbReference>
<reference evidence="3" key="2">
    <citation type="submission" date="2020-09" db="EMBL/GenBank/DDBJ databases">
        <authorList>
            <person name="Sun Q."/>
            <person name="Zhou Y."/>
        </authorList>
    </citation>
    <scope>NUCLEOTIDE SEQUENCE</scope>
    <source>
        <strain evidence="3">CGMCC 1.15519</strain>
    </source>
</reference>
<organism evidence="3 4">
    <name type="scientific">Sandarakinorhabdus glacialis</name>
    <dbReference type="NCBI Taxonomy" id="1614636"/>
    <lineage>
        <taxon>Bacteria</taxon>
        <taxon>Pseudomonadati</taxon>
        <taxon>Pseudomonadota</taxon>
        <taxon>Alphaproteobacteria</taxon>
        <taxon>Sphingomonadales</taxon>
        <taxon>Sphingosinicellaceae</taxon>
        <taxon>Sandarakinorhabdus</taxon>
    </lineage>
</organism>
<gene>
    <name evidence="3" type="ORF">GCM10011529_12940</name>
</gene>
<dbReference type="PANTHER" id="PTHR43283">
    <property type="entry name" value="BETA-LACTAMASE-RELATED"/>
    <property type="match status" value="1"/>
</dbReference>
<dbReference type="PANTHER" id="PTHR43283:SF3">
    <property type="entry name" value="BETA-LACTAMASE FAMILY PROTEIN (AFU_ORTHOLOGUE AFUA_5G07500)"/>
    <property type="match status" value="1"/>
</dbReference>